<keyword evidence="6" id="KW-0560">Oxidoreductase</keyword>
<dbReference type="KEGG" id="htr:EPV75_00445"/>
<evidence type="ECO:0000313" key="10">
    <source>
        <dbReference type="Proteomes" id="UP000285478"/>
    </source>
</evidence>
<evidence type="ECO:0000256" key="3">
    <source>
        <dbReference type="ARBA" id="ARBA00022630"/>
    </source>
</evidence>
<dbReference type="Proteomes" id="UP000285478">
    <property type="component" value="Chromosome"/>
</dbReference>
<evidence type="ECO:0000313" key="9">
    <source>
        <dbReference type="EMBL" id="QAB14247.1"/>
    </source>
</evidence>
<dbReference type="Pfam" id="PF00881">
    <property type="entry name" value="Nitroreductase"/>
    <property type="match status" value="1"/>
</dbReference>
<keyword evidence="4" id="KW-0288">FMN</keyword>
<feature type="domain" description="Nitroreductase" evidence="8">
    <location>
        <begin position="7"/>
        <end position="168"/>
    </location>
</feature>
<organism evidence="9 10">
    <name type="scientific">Hydrogenovibrio thermophilus</name>
    <dbReference type="NCBI Taxonomy" id="265883"/>
    <lineage>
        <taxon>Bacteria</taxon>
        <taxon>Pseudomonadati</taxon>
        <taxon>Pseudomonadota</taxon>
        <taxon>Gammaproteobacteria</taxon>
        <taxon>Thiotrichales</taxon>
        <taxon>Piscirickettsiaceae</taxon>
        <taxon>Hydrogenovibrio</taxon>
    </lineage>
</organism>
<dbReference type="InterPro" id="IPR052530">
    <property type="entry name" value="NAD(P)H_nitroreductase"/>
</dbReference>
<sequence length="188" mass="21045">MSILQTIKSRRSVYQFTSAPVKAKWIDQCLEAAIWAPNHKVTEPWRFWVLGSDMQATLAHIYADSRAKKRADPKTDAFNEIYDKAVFKFQAIPKIVLVGQVLNADPVMCKEDYAACSCAIQNFQLAAWELGLGVQWSTGPVIQDERTFNALQIDSNQVELIGALYMGKPACVGESGRKPVEKVTTYLD</sequence>
<evidence type="ECO:0000256" key="2">
    <source>
        <dbReference type="ARBA" id="ARBA00007118"/>
    </source>
</evidence>
<keyword evidence="3" id="KW-0285">Flavoprotein</keyword>
<dbReference type="InterPro" id="IPR029479">
    <property type="entry name" value="Nitroreductase"/>
</dbReference>
<evidence type="ECO:0000256" key="7">
    <source>
        <dbReference type="ARBA" id="ARBA00023027"/>
    </source>
</evidence>
<dbReference type="InterPro" id="IPR000415">
    <property type="entry name" value="Nitroreductase-like"/>
</dbReference>
<gene>
    <name evidence="9" type="ORF">EPV75_00445</name>
</gene>
<keyword evidence="7" id="KW-0520">NAD</keyword>
<dbReference type="InterPro" id="IPR026021">
    <property type="entry name" value="YdjA-like"/>
</dbReference>
<evidence type="ECO:0000259" key="8">
    <source>
        <dbReference type="Pfam" id="PF00881"/>
    </source>
</evidence>
<comment type="cofactor">
    <cofactor evidence="1">
        <name>FMN</name>
        <dbReference type="ChEBI" id="CHEBI:58210"/>
    </cofactor>
</comment>
<evidence type="ECO:0000256" key="4">
    <source>
        <dbReference type="ARBA" id="ARBA00022643"/>
    </source>
</evidence>
<evidence type="ECO:0000256" key="1">
    <source>
        <dbReference type="ARBA" id="ARBA00001917"/>
    </source>
</evidence>
<protein>
    <submittedName>
        <fullName evidence="9">Nitroreductase</fullName>
    </submittedName>
</protein>
<keyword evidence="10" id="KW-1185">Reference proteome</keyword>
<dbReference type="CDD" id="cd02135">
    <property type="entry name" value="YdjA-like"/>
    <property type="match status" value="1"/>
</dbReference>
<reference evidence="9 10" key="1">
    <citation type="journal article" date="2018" name="Environ. Microbiol.">
        <title>Genomes of ubiquitous marine and hypersaline Hydrogenovibrio, Thiomicrorhabdus and Thiomicrospira spp. encode a diversity of mechanisms to sustain chemolithoautotrophy in heterogeneous environments.</title>
        <authorList>
            <person name="Scott K.M."/>
            <person name="Williams J."/>
            <person name="Porter C.M.B."/>
            <person name="Russel S."/>
            <person name="Harmer T.L."/>
            <person name="Paul J.H."/>
            <person name="Antonen K.M."/>
            <person name="Bridges M.K."/>
            <person name="Camper G.J."/>
            <person name="Campla C.K."/>
            <person name="Casella L.G."/>
            <person name="Chase E."/>
            <person name="Conrad J.W."/>
            <person name="Cruz M.C."/>
            <person name="Dunlap D.S."/>
            <person name="Duran L."/>
            <person name="Fahsbender E.M."/>
            <person name="Goldsmith D.B."/>
            <person name="Keeley R.F."/>
            <person name="Kondoff M.R."/>
            <person name="Kussy B.I."/>
            <person name="Lane M.K."/>
            <person name="Lawler S."/>
            <person name="Leigh B.A."/>
            <person name="Lewis C."/>
            <person name="Lostal L.M."/>
            <person name="Marking D."/>
            <person name="Mancera P.A."/>
            <person name="McClenthan E.C."/>
            <person name="McIntyre E.A."/>
            <person name="Mine J.A."/>
            <person name="Modi S."/>
            <person name="Moore B.D."/>
            <person name="Morgan W.A."/>
            <person name="Nelson K.M."/>
            <person name="Nguyen K.N."/>
            <person name="Ogburn N."/>
            <person name="Parrino D.G."/>
            <person name="Pedapudi A.D."/>
            <person name="Pelham R.P."/>
            <person name="Preece A.M."/>
            <person name="Rampersad E.A."/>
            <person name="Richardson J.C."/>
            <person name="Rodgers C.M."/>
            <person name="Schaffer B.L."/>
            <person name="Sheridan N.E."/>
            <person name="Solone M.R."/>
            <person name="Staley Z.R."/>
            <person name="Tabuchi M."/>
            <person name="Waide R.J."/>
            <person name="Wanjugi P.W."/>
            <person name="Young S."/>
            <person name="Clum A."/>
            <person name="Daum C."/>
            <person name="Huntemann M."/>
            <person name="Ivanova N."/>
            <person name="Kyrpides N."/>
            <person name="Mikhailova N."/>
            <person name="Palaniappan K."/>
            <person name="Pillay M."/>
            <person name="Reddy T.B.K."/>
            <person name="Shapiro N."/>
            <person name="Stamatis D."/>
            <person name="Varghese N."/>
            <person name="Woyke T."/>
            <person name="Boden R."/>
            <person name="Freyermuth S.K."/>
            <person name="Kerfeld C.A."/>
        </authorList>
    </citation>
    <scope>NUCLEOTIDE SEQUENCE [LARGE SCALE GENOMIC DNA]</scope>
    <source>
        <strain evidence="9 10">JR-2</strain>
    </source>
</reference>
<dbReference type="GO" id="GO:0016491">
    <property type="term" value="F:oxidoreductase activity"/>
    <property type="evidence" value="ECO:0007669"/>
    <property type="project" value="UniProtKB-KW"/>
</dbReference>
<dbReference type="PANTHER" id="PTHR43821">
    <property type="entry name" value="NAD(P)H NITROREDUCTASE YDJA-RELATED"/>
    <property type="match status" value="1"/>
</dbReference>
<evidence type="ECO:0000256" key="6">
    <source>
        <dbReference type="ARBA" id="ARBA00023002"/>
    </source>
</evidence>
<keyword evidence="5" id="KW-0521">NADP</keyword>
<dbReference type="Gene3D" id="3.40.109.10">
    <property type="entry name" value="NADH Oxidase"/>
    <property type="match status" value="1"/>
</dbReference>
<dbReference type="AlphaFoldDB" id="A0A451G461"/>
<dbReference type="RefSeq" id="WP_128384097.1">
    <property type="nucleotide sequence ID" value="NZ_CP035033.1"/>
</dbReference>
<name>A0A451G461_9GAMM</name>
<proteinExistence type="inferred from homology"/>
<accession>A0A451G461</accession>
<dbReference type="EMBL" id="CP035033">
    <property type="protein sequence ID" value="QAB14247.1"/>
    <property type="molecule type" value="Genomic_DNA"/>
</dbReference>
<evidence type="ECO:0000256" key="5">
    <source>
        <dbReference type="ARBA" id="ARBA00022857"/>
    </source>
</evidence>
<dbReference type="PANTHER" id="PTHR43821:SF1">
    <property type="entry name" value="NAD(P)H NITROREDUCTASE YDJA-RELATED"/>
    <property type="match status" value="1"/>
</dbReference>
<comment type="similarity">
    <text evidence="2">Belongs to the nitroreductase family.</text>
</comment>
<dbReference type="SUPFAM" id="SSF55469">
    <property type="entry name" value="FMN-dependent nitroreductase-like"/>
    <property type="match status" value="1"/>
</dbReference>